<dbReference type="FunCoup" id="Q751F7">
    <property type="interactions" value="80"/>
</dbReference>
<protein>
    <submittedName>
        <fullName evidence="1">AGL251Cp</fullName>
    </submittedName>
</protein>
<dbReference type="OrthoDB" id="6585699at2759"/>
<organism evidence="1 2">
    <name type="scientific">Eremothecium gossypii (strain ATCC 10895 / CBS 109.51 / FGSC 9923 / NRRL Y-1056)</name>
    <name type="common">Yeast</name>
    <name type="synonym">Ashbya gossypii</name>
    <dbReference type="NCBI Taxonomy" id="284811"/>
    <lineage>
        <taxon>Eukaryota</taxon>
        <taxon>Fungi</taxon>
        <taxon>Dikarya</taxon>
        <taxon>Ascomycota</taxon>
        <taxon>Saccharomycotina</taxon>
        <taxon>Saccharomycetes</taxon>
        <taxon>Saccharomycetales</taxon>
        <taxon>Saccharomycetaceae</taxon>
        <taxon>Eremothecium</taxon>
    </lineage>
</organism>
<dbReference type="InterPro" id="IPR007902">
    <property type="entry name" value="Chl4/mis15/CENP-N"/>
</dbReference>
<reference evidence="1 2" key="1">
    <citation type="journal article" date="2004" name="Science">
        <title>The Ashbya gossypii genome as a tool for mapping the ancient Saccharomyces cerevisiae genome.</title>
        <authorList>
            <person name="Dietrich F.S."/>
            <person name="Voegeli S."/>
            <person name="Brachat S."/>
            <person name="Lerch A."/>
            <person name="Gates K."/>
            <person name="Steiner S."/>
            <person name="Mohr C."/>
            <person name="Pohlmann R."/>
            <person name="Luedi P."/>
            <person name="Choi S."/>
            <person name="Wing R.A."/>
            <person name="Flavier A."/>
            <person name="Gaffney T.D."/>
            <person name="Philippsen P."/>
        </authorList>
    </citation>
    <scope>NUCLEOTIDE SEQUENCE [LARGE SCALE GENOMIC DNA]</scope>
    <source>
        <strain evidence="2">ATCC 10895 / CBS 109.51 / FGSC 9923 / NRRL Y-1056</strain>
    </source>
</reference>
<proteinExistence type="predicted"/>
<dbReference type="Proteomes" id="UP000000591">
    <property type="component" value="Chromosome VII"/>
</dbReference>
<reference evidence="2" key="2">
    <citation type="journal article" date="2013" name="G3 (Bethesda)">
        <title>Genomes of Ashbya fungi isolated from insects reveal four mating-type loci, numerous translocations, lack of transposons, and distinct gene duplications.</title>
        <authorList>
            <person name="Dietrich F.S."/>
            <person name="Voegeli S."/>
            <person name="Kuo S."/>
            <person name="Philippsen P."/>
        </authorList>
    </citation>
    <scope>GENOME REANNOTATION</scope>
    <source>
        <strain evidence="2">ATCC 10895 / CBS 109.51 / FGSC 9923 / NRRL Y-1056</strain>
    </source>
</reference>
<dbReference type="HOGENOM" id="CLU_031572_0_0_1"/>
<dbReference type="Pfam" id="PF05238">
    <property type="entry name" value="CENP-N"/>
    <property type="match status" value="1"/>
</dbReference>
<dbReference type="GO" id="GO:0034080">
    <property type="term" value="P:CENP-A containing chromatin assembly"/>
    <property type="evidence" value="ECO:0007669"/>
    <property type="project" value="InterPro"/>
</dbReference>
<sequence>MFIDDNLIHPSGTSEAALKLNKLEGPEVKKLVRSWLVKFPPANGTIELGNIDCDAKKLIDIATGHLWPGGLNCYQIAQLDVACLVADKTQMSWAVSAVHDKDGEEAVLALDFKRFGADLRTQVGHVHMCHVYSEMHAKLPLVLYRVQLFDSYGSQMVTHKAFFAVLPLRYKVVLHSAQKDVHSRYIFQCVTQALQASRPGVQLQLMAGPVKDILTNVDRAYGTSILPDVQGVWSSYLYDDIEPSPLHSPTKHPVVVGKRKREDDDKLRDIQRCAMMRFKGTTSGVKSLVRYLDKRHRQRVYSVSDGQVDDPSTDEEEINKYQSLVPVRKVEYTVKNTTSLGFKLKLRGKDVFAGLHELCDKQILDINRLPGWLTGENGADSGIVEDGNFKRIKRGGLI</sequence>
<evidence type="ECO:0000313" key="2">
    <source>
        <dbReference type="Proteomes" id="UP000000591"/>
    </source>
</evidence>
<dbReference type="AlphaFoldDB" id="Q751F7"/>
<dbReference type="KEGG" id="ago:AGOS_AGL251C"/>
<dbReference type="EMBL" id="AE016820">
    <property type="protein sequence ID" value="AAS54240.2"/>
    <property type="molecule type" value="Genomic_DNA"/>
</dbReference>
<dbReference type="eggNOG" id="ENOG502QVRZ">
    <property type="taxonomic scope" value="Eukaryota"/>
</dbReference>
<dbReference type="STRING" id="284811.Q751F7"/>
<name>Q751F7_EREGS</name>
<gene>
    <name evidence="1" type="ORF">AGOS_AGL251C</name>
</gene>
<dbReference type="OMA" id="HPASLRW"/>
<keyword evidence="2" id="KW-1185">Reference proteome</keyword>
<evidence type="ECO:0000313" key="1">
    <source>
        <dbReference type="EMBL" id="AAS54240.2"/>
    </source>
</evidence>
<dbReference type="InParanoid" id="Q751F7"/>
<dbReference type="GO" id="GO:0007059">
    <property type="term" value="P:chromosome segregation"/>
    <property type="evidence" value="ECO:0007669"/>
    <property type="project" value="InterPro"/>
</dbReference>
<dbReference type="GeneID" id="4622709"/>
<dbReference type="RefSeq" id="NP_986416.2">
    <property type="nucleotide sequence ID" value="NM_211478.2"/>
</dbReference>
<accession>Q751F7</accession>
<dbReference type="Gene3D" id="3.10.20.720">
    <property type="match status" value="1"/>
</dbReference>